<keyword evidence="17" id="KW-1185">Reference proteome</keyword>
<dbReference type="InterPro" id="IPR013750">
    <property type="entry name" value="GHMP_kinase_C_dom"/>
</dbReference>
<dbReference type="InterPro" id="IPR000870">
    <property type="entry name" value="Homoserine_kinase"/>
</dbReference>
<dbReference type="InterPro" id="IPR006203">
    <property type="entry name" value="GHMP_knse_ATP-bd_CS"/>
</dbReference>
<evidence type="ECO:0000256" key="9">
    <source>
        <dbReference type="ARBA" id="ARBA00022777"/>
    </source>
</evidence>
<dbReference type="PANTHER" id="PTHR20861:SF1">
    <property type="entry name" value="HOMOSERINE KINASE"/>
    <property type="match status" value="1"/>
</dbReference>
<keyword evidence="13" id="KW-0963">Cytoplasm</keyword>
<evidence type="ECO:0000256" key="1">
    <source>
        <dbReference type="ARBA" id="ARBA00005015"/>
    </source>
</evidence>
<dbReference type="EMBL" id="CM001440">
    <property type="protein sequence ID" value="EHR62813.1"/>
    <property type="molecule type" value="Genomic_DNA"/>
</dbReference>
<keyword evidence="6 13" id="KW-0808">Transferase</keyword>
<dbReference type="GO" id="GO:0005524">
    <property type="term" value="F:ATP binding"/>
    <property type="evidence" value="ECO:0007669"/>
    <property type="project" value="UniProtKB-UniRule"/>
</dbReference>
<keyword evidence="9 13" id="KW-0418">Kinase</keyword>
<gene>
    <name evidence="13" type="primary">thrB</name>
    <name evidence="16" type="ORF">SaccyDRAFT_3989</name>
</gene>
<dbReference type="OrthoDB" id="9769912at2"/>
<dbReference type="GO" id="GO:0009088">
    <property type="term" value="P:threonine biosynthetic process"/>
    <property type="evidence" value="ECO:0007669"/>
    <property type="project" value="UniProtKB-UniRule"/>
</dbReference>
<dbReference type="PANTHER" id="PTHR20861">
    <property type="entry name" value="HOMOSERINE/4-DIPHOSPHOCYTIDYL-2-C-METHYL-D-ERYTHRITOL KINASE"/>
    <property type="match status" value="1"/>
</dbReference>
<feature type="domain" description="GHMP kinase N-terminal" evidence="14">
    <location>
        <begin position="62"/>
        <end position="142"/>
    </location>
</feature>
<evidence type="ECO:0000313" key="16">
    <source>
        <dbReference type="EMBL" id="EHR62813.1"/>
    </source>
</evidence>
<comment type="pathway">
    <text evidence="1 13">Amino-acid biosynthesis; L-threonine biosynthesis; L-threonine from L-aspartate: step 4/5.</text>
</comment>
<evidence type="ECO:0000256" key="13">
    <source>
        <dbReference type="HAMAP-Rule" id="MF_00384"/>
    </source>
</evidence>
<comment type="similarity">
    <text evidence="2 13">Belongs to the GHMP kinase family. Homoserine kinase subfamily.</text>
</comment>
<dbReference type="PIRSF" id="PIRSF000676">
    <property type="entry name" value="Homoser_kin"/>
    <property type="match status" value="1"/>
</dbReference>
<keyword evidence="10 13" id="KW-0067">ATP-binding</keyword>
<accession>H5XIF2</accession>
<proteinExistence type="inferred from homology"/>
<reference evidence="16 17" key="1">
    <citation type="submission" date="2011-11" db="EMBL/GenBank/DDBJ databases">
        <title>The Noncontiguous Finished sequence of Saccharomonospora cyanea NA-134.</title>
        <authorList>
            <consortium name="US DOE Joint Genome Institute"/>
            <person name="Lucas S."/>
            <person name="Han J."/>
            <person name="Lapidus A."/>
            <person name="Cheng J.-F."/>
            <person name="Goodwin L."/>
            <person name="Pitluck S."/>
            <person name="Peters L."/>
            <person name="Ovchinnikova G."/>
            <person name="Lu M."/>
            <person name="Detter J.C."/>
            <person name="Han C."/>
            <person name="Tapia R."/>
            <person name="Land M."/>
            <person name="Hauser L."/>
            <person name="Kyrpides N."/>
            <person name="Ivanova N."/>
            <person name="Pagani I."/>
            <person name="Brambilla E.-M."/>
            <person name="Klenk H.-P."/>
            <person name="Woyke T."/>
        </authorList>
    </citation>
    <scope>NUCLEOTIDE SEQUENCE [LARGE SCALE GENOMIC DNA]</scope>
    <source>
        <strain evidence="16 17">NA-134</strain>
    </source>
</reference>
<keyword evidence="7 13" id="KW-0791">Threonine biosynthesis</keyword>
<dbReference type="Proteomes" id="UP000002791">
    <property type="component" value="Chromosome"/>
</dbReference>
<protein>
    <recommendedName>
        <fullName evidence="4 13">Homoserine kinase</fullName>
        <shortName evidence="13">HK</shortName>
        <shortName evidence="13">HSK</shortName>
        <ecNumber evidence="3 13">2.7.1.39</ecNumber>
    </recommendedName>
</protein>
<evidence type="ECO:0000256" key="4">
    <source>
        <dbReference type="ARBA" id="ARBA00017858"/>
    </source>
</evidence>
<evidence type="ECO:0000256" key="10">
    <source>
        <dbReference type="ARBA" id="ARBA00022840"/>
    </source>
</evidence>
<comment type="catalytic activity">
    <reaction evidence="11 13">
        <text>L-homoserine + ATP = O-phospho-L-homoserine + ADP + H(+)</text>
        <dbReference type="Rhea" id="RHEA:13985"/>
        <dbReference type="ChEBI" id="CHEBI:15378"/>
        <dbReference type="ChEBI" id="CHEBI:30616"/>
        <dbReference type="ChEBI" id="CHEBI:57476"/>
        <dbReference type="ChEBI" id="CHEBI:57590"/>
        <dbReference type="ChEBI" id="CHEBI:456216"/>
        <dbReference type="EC" id="2.7.1.39"/>
    </reaction>
</comment>
<evidence type="ECO:0000259" key="15">
    <source>
        <dbReference type="Pfam" id="PF08544"/>
    </source>
</evidence>
<dbReference type="SUPFAM" id="SSF55060">
    <property type="entry name" value="GHMP Kinase, C-terminal domain"/>
    <property type="match status" value="1"/>
</dbReference>
<evidence type="ECO:0000256" key="8">
    <source>
        <dbReference type="ARBA" id="ARBA00022741"/>
    </source>
</evidence>
<dbReference type="Pfam" id="PF08544">
    <property type="entry name" value="GHMP_kinases_C"/>
    <property type="match status" value="1"/>
</dbReference>
<comment type="subcellular location">
    <subcellularLocation>
        <location evidence="13">Cytoplasm</location>
    </subcellularLocation>
</comment>
<organism evidence="16 17">
    <name type="scientific">Saccharomonospora cyanea NA-134</name>
    <dbReference type="NCBI Taxonomy" id="882082"/>
    <lineage>
        <taxon>Bacteria</taxon>
        <taxon>Bacillati</taxon>
        <taxon>Actinomycetota</taxon>
        <taxon>Actinomycetes</taxon>
        <taxon>Pseudonocardiales</taxon>
        <taxon>Pseudonocardiaceae</taxon>
        <taxon>Saccharomonospora</taxon>
    </lineage>
</organism>
<evidence type="ECO:0000256" key="6">
    <source>
        <dbReference type="ARBA" id="ARBA00022679"/>
    </source>
</evidence>
<feature type="binding site" evidence="13">
    <location>
        <begin position="90"/>
        <end position="100"/>
    </location>
    <ligand>
        <name>ATP</name>
        <dbReference type="ChEBI" id="CHEBI:30616"/>
    </ligand>
</feature>
<dbReference type="SUPFAM" id="SSF54211">
    <property type="entry name" value="Ribosomal protein S5 domain 2-like"/>
    <property type="match status" value="1"/>
</dbReference>
<evidence type="ECO:0000259" key="14">
    <source>
        <dbReference type="Pfam" id="PF00288"/>
    </source>
</evidence>
<dbReference type="InterPro" id="IPR014721">
    <property type="entry name" value="Ribsml_uS5_D2-typ_fold_subgr"/>
</dbReference>
<dbReference type="GO" id="GO:0004413">
    <property type="term" value="F:homoserine kinase activity"/>
    <property type="evidence" value="ECO:0007669"/>
    <property type="project" value="UniProtKB-UniRule"/>
</dbReference>
<sequence length="306" mass="31538">MKYTITVPASTANLGPGFDTFGLALALHDVVEVEVTGSGLSVEVIDAGAGDMSGVPTDESHLVVRALRRACRHLDVAVPGVALRCHNAIPHARGLGSSAAAVVAGVAAGYALAGKDIDEGALQLASEFEGHADNAAASLLGGFVVAWQSGATFHAERLSPHSAIRPVVAVPDERSATDQTRGLLPDYVPHGDAAFTASRSALAVHAVTTRPDLLFAATEDRLHQEYREPAYPASVRLMRALRSRGVAAVISGAGPTVLALTTTGILPEGVDVTGFEVMELPIDPVGVRLGADSVTAPGRPRGDSLR</sequence>
<dbReference type="UniPathway" id="UPA00050">
    <property type="reaction ID" value="UER00064"/>
</dbReference>
<dbReference type="NCBIfam" id="TIGR00191">
    <property type="entry name" value="thrB"/>
    <property type="match status" value="1"/>
</dbReference>
<dbReference type="Pfam" id="PF00288">
    <property type="entry name" value="GHMP_kinases_N"/>
    <property type="match status" value="1"/>
</dbReference>
<dbReference type="RefSeq" id="WP_005458792.1">
    <property type="nucleotide sequence ID" value="NZ_CM001440.1"/>
</dbReference>
<evidence type="ECO:0000256" key="7">
    <source>
        <dbReference type="ARBA" id="ARBA00022697"/>
    </source>
</evidence>
<dbReference type="STRING" id="882082.SaccyDRAFT_3989"/>
<evidence type="ECO:0000256" key="11">
    <source>
        <dbReference type="ARBA" id="ARBA00049375"/>
    </source>
</evidence>
<evidence type="ECO:0000256" key="2">
    <source>
        <dbReference type="ARBA" id="ARBA00007370"/>
    </source>
</evidence>
<dbReference type="Gene3D" id="3.30.70.890">
    <property type="entry name" value="GHMP kinase, C-terminal domain"/>
    <property type="match status" value="1"/>
</dbReference>
<dbReference type="AlphaFoldDB" id="H5XIF2"/>
<dbReference type="InterPro" id="IPR036554">
    <property type="entry name" value="GHMP_kinase_C_sf"/>
</dbReference>
<dbReference type="Gene3D" id="3.30.230.10">
    <property type="match status" value="1"/>
</dbReference>
<dbReference type="PROSITE" id="PS00627">
    <property type="entry name" value="GHMP_KINASES_ATP"/>
    <property type="match status" value="1"/>
</dbReference>
<keyword evidence="5 13" id="KW-0028">Amino-acid biosynthesis</keyword>
<dbReference type="GO" id="GO:0005737">
    <property type="term" value="C:cytoplasm"/>
    <property type="evidence" value="ECO:0007669"/>
    <property type="project" value="UniProtKB-SubCell"/>
</dbReference>
<comment type="function">
    <text evidence="12 13">Catalyzes the ATP-dependent phosphorylation of L-homoserine to L-homoserine phosphate.</text>
</comment>
<dbReference type="PRINTS" id="PR00958">
    <property type="entry name" value="HOMSERKINASE"/>
</dbReference>
<evidence type="ECO:0000256" key="12">
    <source>
        <dbReference type="ARBA" id="ARBA00049954"/>
    </source>
</evidence>
<evidence type="ECO:0000313" key="17">
    <source>
        <dbReference type="Proteomes" id="UP000002791"/>
    </source>
</evidence>
<evidence type="ECO:0000256" key="3">
    <source>
        <dbReference type="ARBA" id="ARBA00012078"/>
    </source>
</evidence>
<dbReference type="eggNOG" id="COG0083">
    <property type="taxonomic scope" value="Bacteria"/>
</dbReference>
<dbReference type="HOGENOM" id="CLU_041243_0_1_11"/>
<name>H5XIF2_9PSEU</name>
<dbReference type="InterPro" id="IPR020568">
    <property type="entry name" value="Ribosomal_Su5_D2-typ_SF"/>
</dbReference>
<evidence type="ECO:0000256" key="5">
    <source>
        <dbReference type="ARBA" id="ARBA00022605"/>
    </source>
</evidence>
<dbReference type="HAMAP" id="MF_00384">
    <property type="entry name" value="Homoser_kinase"/>
    <property type="match status" value="1"/>
</dbReference>
<dbReference type="InterPro" id="IPR006204">
    <property type="entry name" value="GHMP_kinase_N_dom"/>
</dbReference>
<dbReference type="EC" id="2.7.1.39" evidence="3 13"/>
<feature type="domain" description="GHMP kinase C-terminal" evidence="15">
    <location>
        <begin position="213"/>
        <end position="261"/>
    </location>
</feature>
<keyword evidence="8 13" id="KW-0547">Nucleotide-binding</keyword>